<accession>A0AA39LYD6</accession>
<protein>
    <recommendedName>
        <fullName evidence="3">7TM GPCR serpentine receptor class x (Srx) domain-containing protein</fullName>
    </recommendedName>
</protein>
<feature type="transmembrane region" description="Helical" evidence="2">
    <location>
        <begin position="172"/>
        <end position="197"/>
    </location>
</feature>
<dbReference type="PANTHER" id="PTHR23017">
    <property type="entry name" value="SERPENTINE RECEPTOR, CLASS X"/>
    <property type="match status" value="1"/>
</dbReference>
<dbReference type="Gene3D" id="1.20.1070.10">
    <property type="entry name" value="Rhodopsin 7-helix transmembrane proteins"/>
    <property type="match status" value="1"/>
</dbReference>
<dbReference type="PANTHER" id="PTHR23017:SF3">
    <property type="entry name" value="G-PROTEIN COUPLED RECEPTORS FAMILY 1 PROFILE DOMAIN-CONTAINING PROTEIN"/>
    <property type="match status" value="1"/>
</dbReference>
<evidence type="ECO:0000256" key="1">
    <source>
        <dbReference type="SAM" id="MobiDB-lite"/>
    </source>
</evidence>
<organism evidence="4 5">
    <name type="scientific">Steinernema hermaphroditum</name>
    <dbReference type="NCBI Taxonomy" id="289476"/>
    <lineage>
        <taxon>Eukaryota</taxon>
        <taxon>Metazoa</taxon>
        <taxon>Ecdysozoa</taxon>
        <taxon>Nematoda</taxon>
        <taxon>Chromadorea</taxon>
        <taxon>Rhabditida</taxon>
        <taxon>Tylenchina</taxon>
        <taxon>Panagrolaimomorpha</taxon>
        <taxon>Strongyloidoidea</taxon>
        <taxon>Steinernematidae</taxon>
        <taxon>Steinernema</taxon>
    </lineage>
</organism>
<sequence length="312" mass="35670">MDEETSLPEQMRAAFLIILFGSAGILINGYVLYAVCSYKVFGKSFGAICSSQILANLGNSFVFAVFVGPMTIIDPSLHQTYWGSRCGQMLIVFWNASLLSHLLTSVNRCVNVYLPFKYENAFSPKITYLLIASVWTFAFCQGIPYFMPDCTLEYRPSEFTFFFRPTRCRDYIWYYADFWFSISVVSLIGIVDLSTFLKIRSLQKKNILHTKSKDIKFFFQALVQAFTTLTELVVYFWVSPLLAHNKWAHFGATTLAWITEELCDGVVFIIFNKDIRRRPSVAPSSTNRAAPFHAVSPSNQRDSKEFPFPLNC</sequence>
<evidence type="ECO:0000313" key="5">
    <source>
        <dbReference type="Proteomes" id="UP001175271"/>
    </source>
</evidence>
<evidence type="ECO:0000259" key="3">
    <source>
        <dbReference type="Pfam" id="PF10328"/>
    </source>
</evidence>
<feature type="transmembrane region" description="Helical" evidence="2">
    <location>
        <begin position="217"/>
        <end position="238"/>
    </location>
</feature>
<dbReference type="CDD" id="cd00637">
    <property type="entry name" value="7tm_classA_rhodopsin-like"/>
    <property type="match status" value="1"/>
</dbReference>
<keyword evidence="2" id="KW-1133">Transmembrane helix</keyword>
<name>A0AA39LYD6_9BILA</name>
<feature type="transmembrane region" description="Helical" evidence="2">
    <location>
        <begin position="12"/>
        <end position="33"/>
    </location>
</feature>
<dbReference type="SUPFAM" id="SSF81321">
    <property type="entry name" value="Family A G protein-coupled receptor-like"/>
    <property type="match status" value="1"/>
</dbReference>
<dbReference type="Pfam" id="PF10328">
    <property type="entry name" value="7TM_GPCR_Srx"/>
    <property type="match status" value="1"/>
</dbReference>
<comment type="caution">
    <text evidence="4">The sequence shown here is derived from an EMBL/GenBank/DDBJ whole genome shotgun (WGS) entry which is preliminary data.</text>
</comment>
<keyword evidence="2" id="KW-0472">Membrane</keyword>
<feature type="region of interest" description="Disordered" evidence="1">
    <location>
        <begin position="280"/>
        <end position="306"/>
    </location>
</feature>
<feature type="transmembrane region" description="Helical" evidence="2">
    <location>
        <begin position="250"/>
        <end position="271"/>
    </location>
</feature>
<dbReference type="EMBL" id="JAUCMV010000003">
    <property type="protein sequence ID" value="KAK0414137.1"/>
    <property type="molecule type" value="Genomic_DNA"/>
</dbReference>
<proteinExistence type="predicted"/>
<keyword evidence="5" id="KW-1185">Reference proteome</keyword>
<keyword evidence="2" id="KW-0812">Transmembrane</keyword>
<dbReference type="AlphaFoldDB" id="A0AA39LYD6"/>
<gene>
    <name evidence="4" type="ORF">QR680_007163</name>
</gene>
<evidence type="ECO:0000313" key="4">
    <source>
        <dbReference type="EMBL" id="KAK0414137.1"/>
    </source>
</evidence>
<feature type="domain" description="7TM GPCR serpentine receptor class x (Srx)" evidence="3">
    <location>
        <begin position="18"/>
        <end position="272"/>
    </location>
</feature>
<feature type="transmembrane region" description="Helical" evidence="2">
    <location>
        <begin position="126"/>
        <end position="147"/>
    </location>
</feature>
<reference evidence="4" key="1">
    <citation type="submission" date="2023-06" db="EMBL/GenBank/DDBJ databases">
        <title>Genomic analysis of the entomopathogenic nematode Steinernema hermaphroditum.</title>
        <authorList>
            <person name="Schwarz E.M."/>
            <person name="Heppert J.K."/>
            <person name="Baniya A."/>
            <person name="Schwartz H.T."/>
            <person name="Tan C.-H."/>
            <person name="Antoshechkin I."/>
            <person name="Sternberg P.W."/>
            <person name="Goodrich-Blair H."/>
            <person name="Dillman A.R."/>
        </authorList>
    </citation>
    <scope>NUCLEOTIDE SEQUENCE</scope>
    <source>
        <strain evidence="4">PS9179</strain>
        <tissue evidence="4">Whole animal</tissue>
    </source>
</reference>
<dbReference type="InterPro" id="IPR019430">
    <property type="entry name" value="7TM_GPCR_serpentine_rcpt_Srx"/>
</dbReference>
<evidence type="ECO:0000256" key="2">
    <source>
        <dbReference type="SAM" id="Phobius"/>
    </source>
</evidence>
<feature type="transmembrane region" description="Helical" evidence="2">
    <location>
        <begin position="53"/>
        <end position="73"/>
    </location>
</feature>
<dbReference type="Proteomes" id="UP001175271">
    <property type="component" value="Unassembled WGS sequence"/>
</dbReference>